<dbReference type="GO" id="GO:0003729">
    <property type="term" value="F:mRNA binding"/>
    <property type="evidence" value="ECO:0007669"/>
    <property type="project" value="TreeGrafter"/>
</dbReference>
<evidence type="ECO:0000256" key="1">
    <source>
        <dbReference type="SAM" id="MobiDB-lite"/>
    </source>
</evidence>
<dbReference type="EMBL" id="VDLU01000001">
    <property type="protein sequence ID" value="TNJ30411.1"/>
    <property type="molecule type" value="Genomic_DNA"/>
</dbReference>
<keyword evidence="3" id="KW-1185">Reference proteome</keyword>
<gene>
    <name evidence="2" type="ORF">GMRT_14107</name>
</gene>
<evidence type="ECO:0000313" key="3">
    <source>
        <dbReference type="Proteomes" id="UP000315496"/>
    </source>
</evidence>
<accession>A0A4Z1TD15</accession>
<organism evidence="2 3">
    <name type="scientific">Giardia muris</name>
    <dbReference type="NCBI Taxonomy" id="5742"/>
    <lineage>
        <taxon>Eukaryota</taxon>
        <taxon>Metamonada</taxon>
        <taxon>Diplomonadida</taxon>
        <taxon>Hexamitidae</taxon>
        <taxon>Giardiinae</taxon>
        <taxon>Giardia</taxon>
    </lineage>
</organism>
<proteinExistence type="predicted"/>
<dbReference type="VEuPathDB" id="GiardiaDB:GMRT_14107"/>
<dbReference type="InterPro" id="IPR043519">
    <property type="entry name" value="NT_sf"/>
</dbReference>
<dbReference type="InterPro" id="IPR045862">
    <property type="entry name" value="Trf4-like"/>
</dbReference>
<dbReference type="PANTHER" id="PTHR23092">
    <property type="entry name" value="POLY(A) RNA POLYMERASE"/>
    <property type="match status" value="1"/>
</dbReference>
<dbReference type="AlphaFoldDB" id="A0A4Z1TD15"/>
<reference evidence="2 3" key="1">
    <citation type="submission" date="2019-05" db="EMBL/GenBank/DDBJ databases">
        <title>The compact genome of Giardia muris reveals important steps in the evolution of intestinal protozoan parasites.</title>
        <authorList>
            <person name="Xu F."/>
            <person name="Jimenez-Gonzalez A."/>
            <person name="Einarsson E."/>
            <person name="Astvaldsson A."/>
            <person name="Peirasmaki D."/>
            <person name="Eckmann L."/>
            <person name="Andersson J.O."/>
            <person name="Svard S.G."/>
            <person name="Jerlstrom-Hultqvist J."/>
        </authorList>
    </citation>
    <scope>NUCLEOTIDE SEQUENCE [LARGE SCALE GENOMIC DNA]</scope>
    <source>
        <strain evidence="2 3">Roberts-Thomson</strain>
    </source>
</reference>
<dbReference type="GO" id="GO:0031499">
    <property type="term" value="C:TRAMP complex"/>
    <property type="evidence" value="ECO:0007669"/>
    <property type="project" value="TreeGrafter"/>
</dbReference>
<dbReference type="GO" id="GO:0031123">
    <property type="term" value="P:RNA 3'-end processing"/>
    <property type="evidence" value="ECO:0007669"/>
    <property type="project" value="TreeGrafter"/>
</dbReference>
<dbReference type="Proteomes" id="UP000315496">
    <property type="component" value="Chromosome 1"/>
</dbReference>
<dbReference type="GO" id="GO:0005730">
    <property type="term" value="C:nucleolus"/>
    <property type="evidence" value="ECO:0007669"/>
    <property type="project" value="TreeGrafter"/>
</dbReference>
<evidence type="ECO:0008006" key="4">
    <source>
        <dbReference type="Google" id="ProtNLM"/>
    </source>
</evidence>
<feature type="region of interest" description="Disordered" evidence="1">
    <location>
        <begin position="209"/>
        <end position="249"/>
    </location>
</feature>
<dbReference type="OrthoDB" id="10252160at2759"/>
<dbReference type="Gene3D" id="1.10.1410.10">
    <property type="match status" value="1"/>
</dbReference>
<protein>
    <recommendedName>
        <fullName evidence="4">Polymerase nucleotidyl transferase domain-containing protein</fullName>
    </recommendedName>
</protein>
<dbReference type="GO" id="GO:0043634">
    <property type="term" value="P:polyadenylation-dependent ncRNA catabolic process"/>
    <property type="evidence" value="ECO:0007669"/>
    <property type="project" value="TreeGrafter"/>
</dbReference>
<dbReference type="PANTHER" id="PTHR23092:SF15">
    <property type="entry name" value="INACTIVE NON-CANONICAL POLY(A) RNA POLYMERASE PROTEIN TRF4-2-RELATED"/>
    <property type="match status" value="1"/>
</dbReference>
<dbReference type="SUPFAM" id="SSF81301">
    <property type="entry name" value="Nucleotidyltransferase"/>
    <property type="match status" value="1"/>
</dbReference>
<comment type="caution">
    <text evidence="2">The sequence shown here is derived from an EMBL/GenBank/DDBJ whole genome shotgun (WGS) entry which is preliminary data.</text>
</comment>
<evidence type="ECO:0000313" key="2">
    <source>
        <dbReference type="EMBL" id="TNJ30411.1"/>
    </source>
</evidence>
<dbReference type="GO" id="GO:1990817">
    <property type="term" value="F:poly(A) RNA polymerase activity"/>
    <property type="evidence" value="ECO:0007669"/>
    <property type="project" value="InterPro"/>
</dbReference>
<sequence length="446" mass="51126">MDICSWRGYPSLRSPTHSLNQGLVGYLNHCLPCKGELEARQRIFDSIREAIKNVGGLIPTEAFGSWPCGLCFPDSDIDIQVIRPGRQSFTLASLYRELCFEFAEVKNPGVMDPMFLQLRHKETSLLIDIYVYDEARFDTLQSHNMRASSAFYKENPVLYGLYAIVRSLLKKHNFYAPSGPVDPYLEANSEFCEEEGDDENPMQKYYRRPQVQSGRRAVTRSASTRRQRYTSALRPSGKVSGRTRQGSISPSPGLLALSTIPRSDTVIATTNERPLGISGYMLSWMIQAFVQHGFSDMGLVPYTPTSIYTIAELVILFMGYYSYVFPYETTFMLVPSEQKYEVLYLKKSENRLYHTLISSKGLEDDIQFVIIEEASRRVISEDTFNFASVQYLFMDVLLVLRQHIEGVVSSVSIRDLFGFVDYTEVRRKQLAFIAPKLEKYKYMDHY</sequence>
<name>A0A4Z1TD15_GIAMU</name>
<dbReference type="Gene3D" id="3.30.460.10">
    <property type="entry name" value="Beta Polymerase, domain 2"/>
    <property type="match status" value="1"/>
</dbReference>